<evidence type="ECO:0000256" key="1">
    <source>
        <dbReference type="SAM" id="Coils"/>
    </source>
</evidence>
<evidence type="ECO:0000313" key="3">
    <source>
        <dbReference type="EMBL" id="NBI77529.1"/>
    </source>
</evidence>
<feature type="compositionally biased region" description="Basic and acidic residues" evidence="2">
    <location>
        <begin position="87"/>
        <end position="106"/>
    </location>
</feature>
<organism evidence="3 4">
    <name type="scientific">Anaerotruncus colihominis</name>
    <dbReference type="NCBI Taxonomy" id="169435"/>
    <lineage>
        <taxon>Bacteria</taxon>
        <taxon>Bacillati</taxon>
        <taxon>Bacillota</taxon>
        <taxon>Clostridia</taxon>
        <taxon>Eubacteriales</taxon>
        <taxon>Oscillospiraceae</taxon>
        <taxon>Anaerotruncus</taxon>
    </lineage>
</organism>
<feature type="coiled-coil region" evidence="1">
    <location>
        <begin position="113"/>
        <end position="163"/>
    </location>
</feature>
<accession>A0A845RD91</accession>
<dbReference type="EMBL" id="QXWZ01000002">
    <property type="protein sequence ID" value="NBI77529.1"/>
    <property type="molecule type" value="Genomic_DNA"/>
</dbReference>
<evidence type="ECO:0000313" key="4">
    <source>
        <dbReference type="Proteomes" id="UP000446348"/>
    </source>
</evidence>
<dbReference type="OrthoDB" id="9792248at2"/>
<proteinExistence type="predicted"/>
<name>A0A845RD91_9FIRM</name>
<reference evidence="3 4" key="1">
    <citation type="submission" date="2018-08" db="EMBL/GenBank/DDBJ databases">
        <title>Murine metabolic-syndrome-specific gut microbial biobank.</title>
        <authorList>
            <person name="Liu C."/>
        </authorList>
    </citation>
    <scope>NUCLEOTIDE SEQUENCE [LARGE SCALE GENOMIC DNA]</scope>
    <source>
        <strain evidence="3 4">X69</strain>
    </source>
</reference>
<sequence length="175" mass="19712">MQSISGISSGAAQASVPIAGVDGLKKVQRPEDGTQERHQKPVMDEYIPEEKPEPSGRYWLGKDEDGKPKIYFDNPERAEDASDAPDVSERDKGAEGPEKSGSDKNVKSCTCNTDKVDREIEKLKKQKQELGQQINRETDERKVEDLKAKLAQVEKELSQKDNDTYRRQHATYTFS</sequence>
<dbReference type="Proteomes" id="UP000446348">
    <property type="component" value="Unassembled WGS sequence"/>
</dbReference>
<feature type="compositionally biased region" description="Basic and acidic residues" evidence="2">
    <location>
        <begin position="23"/>
        <end position="80"/>
    </location>
</feature>
<feature type="region of interest" description="Disordered" evidence="2">
    <location>
        <begin position="1"/>
        <end position="113"/>
    </location>
</feature>
<dbReference type="RefSeq" id="WP_160208483.1">
    <property type="nucleotide sequence ID" value="NZ_CASBEY010000041.1"/>
</dbReference>
<evidence type="ECO:0000256" key="2">
    <source>
        <dbReference type="SAM" id="MobiDB-lite"/>
    </source>
</evidence>
<gene>
    <name evidence="3" type="ORF">D3Z39_01340</name>
</gene>
<feature type="compositionally biased region" description="Low complexity" evidence="2">
    <location>
        <begin position="1"/>
        <end position="15"/>
    </location>
</feature>
<protein>
    <submittedName>
        <fullName evidence="3">Uncharacterized protein</fullName>
    </submittedName>
</protein>
<comment type="caution">
    <text evidence="3">The sequence shown here is derived from an EMBL/GenBank/DDBJ whole genome shotgun (WGS) entry which is preliminary data.</text>
</comment>
<keyword evidence="1" id="KW-0175">Coiled coil</keyword>
<dbReference type="AlphaFoldDB" id="A0A845RD91"/>